<name>A0A1M7T3E7_9BRAD</name>
<accession>A0A1M7T3E7</accession>
<dbReference type="Proteomes" id="UP000184096">
    <property type="component" value="Chromosome I"/>
</dbReference>
<organism evidence="2 3">
    <name type="scientific">Bradyrhizobium erythrophlei</name>
    <dbReference type="NCBI Taxonomy" id="1437360"/>
    <lineage>
        <taxon>Bacteria</taxon>
        <taxon>Pseudomonadati</taxon>
        <taxon>Pseudomonadota</taxon>
        <taxon>Alphaproteobacteria</taxon>
        <taxon>Hyphomicrobiales</taxon>
        <taxon>Nitrobacteraceae</taxon>
        <taxon>Bradyrhizobium</taxon>
    </lineage>
</organism>
<gene>
    <name evidence="2" type="ORF">SAMN05444170_0681</name>
</gene>
<dbReference type="EMBL" id="LT670849">
    <property type="protein sequence ID" value="SHN65206.1"/>
    <property type="molecule type" value="Genomic_DNA"/>
</dbReference>
<dbReference type="AlphaFoldDB" id="A0A1M7T3E7"/>
<sequence>MKAILRYRMTESLRWRSVLVLALTCFGLGVASSLVWVYVLYSRELADRDLSVIAILILMLAVTGASLLMARFAKKRIRTLPDSI</sequence>
<feature type="transmembrane region" description="Helical" evidence="1">
    <location>
        <begin position="20"/>
        <end position="39"/>
    </location>
</feature>
<keyword evidence="3" id="KW-1185">Reference proteome</keyword>
<feature type="transmembrane region" description="Helical" evidence="1">
    <location>
        <begin position="51"/>
        <end position="70"/>
    </location>
</feature>
<keyword evidence="1" id="KW-1133">Transmembrane helix</keyword>
<protein>
    <submittedName>
        <fullName evidence="2">Uncharacterized protein</fullName>
    </submittedName>
</protein>
<keyword evidence="1" id="KW-0812">Transmembrane</keyword>
<proteinExistence type="predicted"/>
<evidence type="ECO:0000313" key="3">
    <source>
        <dbReference type="Proteomes" id="UP000184096"/>
    </source>
</evidence>
<reference evidence="3" key="1">
    <citation type="submission" date="2016-11" db="EMBL/GenBank/DDBJ databases">
        <authorList>
            <person name="Varghese N."/>
            <person name="Submissions S."/>
        </authorList>
    </citation>
    <scope>NUCLEOTIDE SEQUENCE [LARGE SCALE GENOMIC DNA]</scope>
    <source>
        <strain evidence="3">GAS401</strain>
    </source>
</reference>
<evidence type="ECO:0000313" key="2">
    <source>
        <dbReference type="EMBL" id="SHN65206.1"/>
    </source>
</evidence>
<evidence type="ECO:0000256" key="1">
    <source>
        <dbReference type="SAM" id="Phobius"/>
    </source>
</evidence>
<keyword evidence="1" id="KW-0472">Membrane</keyword>